<evidence type="ECO:0000313" key="2">
    <source>
        <dbReference type="Proteomes" id="UP000034400"/>
    </source>
</evidence>
<evidence type="ECO:0000313" key="1">
    <source>
        <dbReference type="EMBL" id="KKL36332.1"/>
    </source>
</evidence>
<dbReference type="EMBL" id="LASD01000010">
    <property type="protein sequence ID" value="KKL36332.1"/>
    <property type="molecule type" value="Genomic_DNA"/>
</dbReference>
<dbReference type="Proteomes" id="UP000034400">
    <property type="component" value="Unassembled WGS sequence"/>
</dbReference>
<sequence>MIVSPGQFELNESGVPQYPKGDARRLFVVLAAIDYLERPTITSIAAYTGHNKGTIEADVAKLRDQYGVKIDREGPVFVLRSWGDVLKKAGVRKHLIG</sequence>
<protein>
    <recommendedName>
        <fullName evidence="3">Helix-turn-helix type 11 domain-containing protein</fullName>
    </recommendedName>
</protein>
<gene>
    <name evidence="1" type="ORF">WR31_24285</name>
</gene>
<name>A0ABD4AQ28_9BURK</name>
<comment type="caution">
    <text evidence="1">The sequence shown here is derived from an EMBL/GenBank/DDBJ whole genome shotgun (WGS) entry which is preliminary data.</text>
</comment>
<organism evidence="1 2">
    <name type="scientific">Burkholderia contaminans LMG 23361</name>
    <dbReference type="NCBI Taxonomy" id="1334628"/>
    <lineage>
        <taxon>Bacteria</taxon>
        <taxon>Pseudomonadati</taxon>
        <taxon>Pseudomonadota</taxon>
        <taxon>Betaproteobacteria</taxon>
        <taxon>Burkholderiales</taxon>
        <taxon>Burkholderiaceae</taxon>
        <taxon>Burkholderia</taxon>
        <taxon>Burkholderia cepacia complex</taxon>
    </lineage>
</organism>
<proteinExistence type="predicted"/>
<reference evidence="1 2" key="1">
    <citation type="submission" date="2015-03" db="EMBL/GenBank/DDBJ databases">
        <title>Draft genome sequences of the Burkholderia contaminans strains LMG 23361 and FFH2055 and Burkholderia cenocepacia K56-2.</title>
        <authorList>
            <person name="Bloodworth R.A."/>
            <person name="Selin C."/>
            <person name="Lopez De Volder M.A."/>
            <person name="Degrossi J."/>
            <person name="Drevinek P."/>
            <person name="Galanternik L."/>
            <person name="Cardona S.T."/>
        </authorList>
    </citation>
    <scope>NUCLEOTIDE SEQUENCE [LARGE SCALE GENOMIC DNA]</scope>
    <source>
        <strain evidence="1 2">LMG 23361</strain>
    </source>
</reference>
<evidence type="ECO:0008006" key="3">
    <source>
        <dbReference type="Google" id="ProtNLM"/>
    </source>
</evidence>
<dbReference type="AlphaFoldDB" id="A0ABD4AQ28"/>
<accession>A0ABD4AQ28</accession>